<organism evidence="1 2">
    <name type="scientific">Austropuccinia psidii MF-1</name>
    <dbReference type="NCBI Taxonomy" id="1389203"/>
    <lineage>
        <taxon>Eukaryota</taxon>
        <taxon>Fungi</taxon>
        <taxon>Dikarya</taxon>
        <taxon>Basidiomycota</taxon>
        <taxon>Pucciniomycotina</taxon>
        <taxon>Pucciniomycetes</taxon>
        <taxon>Pucciniales</taxon>
        <taxon>Sphaerophragmiaceae</taxon>
        <taxon>Austropuccinia</taxon>
    </lineage>
</organism>
<reference evidence="1" key="1">
    <citation type="submission" date="2021-03" db="EMBL/GenBank/DDBJ databases">
        <title>Draft genome sequence of rust myrtle Austropuccinia psidii MF-1, a brazilian biotype.</title>
        <authorList>
            <person name="Quecine M.C."/>
            <person name="Pachon D.M.R."/>
            <person name="Bonatelli M.L."/>
            <person name="Correr F.H."/>
            <person name="Franceschini L.M."/>
            <person name="Leite T.F."/>
            <person name="Margarido G.R.A."/>
            <person name="Almeida C.A."/>
            <person name="Ferrarezi J.A."/>
            <person name="Labate C.A."/>
        </authorList>
    </citation>
    <scope>NUCLEOTIDE SEQUENCE</scope>
    <source>
        <strain evidence="1">MF-1</strain>
    </source>
</reference>
<evidence type="ECO:0000313" key="1">
    <source>
        <dbReference type="EMBL" id="MBW0500274.1"/>
    </source>
</evidence>
<evidence type="ECO:0000313" key="2">
    <source>
        <dbReference type="Proteomes" id="UP000765509"/>
    </source>
</evidence>
<name>A0A9Q3HF26_9BASI</name>
<accession>A0A9Q3HF26</accession>
<protein>
    <submittedName>
        <fullName evidence="1">Uncharacterized protein</fullName>
    </submittedName>
</protein>
<comment type="caution">
    <text evidence="1">The sequence shown here is derived from an EMBL/GenBank/DDBJ whole genome shotgun (WGS) entry which is preliminary data.</text>
</comment>
<proteinExistence type="predicted"/>
<gene>
    <name evidence="1" type="ORF">O181_039989</name>
</gene>
<dbReference type="AlphaFoldDB" id="A0A9Q3HF26"/>
<dbReference type="Proteomes" id="UP000765509">
    <property type="component" value="Unassembled WGS sequence"/>
</dbReference>
<sequence>MLHRRIYECTIRYSDKNQDWKNLEKVDIKSPNKFFIKKDKSREPFKPNTPNSNEKREFHKWGGIGHLANNFLKKAKIGEIVETEDHNDKKEESETSKSYEINIVNAQINNIDLIYEVLDVKSNLPQVGTSDTSLKTYKMLNCIEPNQQKEWDLQLESQVFTVENHKEKVNLDTVAYCTCVGKGYLKSIIQDWEEKLIPIQGVKFSSSSESMKPLGMIYLTLIFPHHSQCIRVKVEFVVKDNCTSNHFILGNDYFSIYGIDISNQKDRYFTIGDNKRQKFGFLNNKKQITAIKKKKRKTQKKTLS</sequence>
<dbReference type="EMBL" id="AVOT02015733">
    <property type="protein sequence ID" value="MBW0500274.1"/>
    <property type="molecule type" value="Genomic_DNA"/>
</dbReference>
<keyword evidence="2" id="KW-1185">Reference proteome</keyword>